<keyword evidence="7" id="KW-0732">Signal</keyword>
<feature type="domain" description="Ig-like" evidence="8">
    <location>
        <begin position="20"/>
        <end position="117"/>
    </location>
</feature>
<gene>
    <name evidence="9" type="primary">Iglv136</name>
    <name evidence="9" type="ORF">TRILEU_R15475</name>
</gene>
<dbReference type="Proteomes" id="UP000627253">
    <property type="component" value="Unassembled WGS sequence"/>
</dbReference>
<dbReference type="SMART" id="SM00406">
    <property type="entry name" value="IGv"/>
    <property type="match status" value="1"/>
</dbReference>
<keyword evidence="10" id="KW-1185">Reference proteome</keyword>
<dbReference type="PANTHER" id="PTHR19256:SF65">
    <property type="entry name" value="T CELL RECEPTOR GAMMA CONSTANT 1-RELATED"/>
    <property type="match status" value="1"/>
</dbReference>
<proteinExistence type="predicted"/>
<organism evidence="9 10">
    <name type="scientific">Tricholaema leucomelas</name>
    <name type="common">pied barbet</name>
    <dbReference type="NCBI Taxonomy" id="240729"/>
    <lineage>
        <taxon>Eukaryota</taxon>
        <taxon>Metazoa</taxon>
        <taxon>Chordata</taxon>
        <taxon>Craniata</taxon>
        <taxon>Vertebrata</taxon>
        <taxon>Euteleostomi</taxon>
        <taxon>Archelosauria</taxon>
        <taxon>Archosauria</taxon>
        <taxon>Dinosauria</taxon>
        <taxon>Saurischia</taxon>
        <taxon>Theropoda</taxon>
        <taxon>Coelurosauria</taxon>
        <taxon>Aves</taxon>
        <taxon>Neognathae</taxon>
        <taxon>Neoaves</taxon>
        <taxon>Telluraves</taxon>
        <taxon>Coraciimorphae</taxon>
        <taxon>Piciformes</taxon>
        <taxon>Lybiidae</taxon>
        <taxon>Tricholaema lacrymosa</taxon>
    </lineage>
</organism>
<evidence type="ECO:0000256" key="7">
    <source>
        <dbReference type="SAM" id="SignalP"/>
    </source>
</evidence>
<dbReference type="InterPro" id="IPR036179">
    <property type="entry name" value="Ig-like_dom_sf"/>
</dbReference>
<dbReference type="InterPro" id="IPR013106">
    <property type="entry name" value="Ig_V-set"/>
</dbReference>
<dbReference type="EMBL" id="WAAF01018818">
    <property type="protein sequence ID" value="NXX50163.1"/>
    <property type="molecule type" value="Genomic_DNA"/>
</dbReference>
<comment type="caution">
    <text evidence="9">The sequence shown here is derived from an EMBL/GenBank/DDBJ whole genome shotgun (WGS) entry which is preliminary data.</text>
</comment>
<evidence type="ECO:0000256" key="2">
    <source>
        <dbReference type="ARBA" id="ARBA00022692"/>
    </source>
</evidence>
<evidence type="ECO:0000256" key="3">
    <source>
        <dbReference type="ARBA" id="ARBA00022989"/>
    </source>
</evidence>
<dbReference type="AlphaFoldDB" id="A0A852J294"/>
<dbReference type="GO" id="GO:0016020">
    <property type="term" value="C:membrane"/>
    <property type="evidence" value="ECO:0007669"/>
    <property type="project" value="UniProtKB-SubCell"/>
</dbReference>
<evidence type="ECO:0000256" key="1">
    <source>
        <dbReference type="ARBA" id="ARBA00004370"/>
    </source>
</evidence>
<dbReference type="InterPro" id="IPR051117">
    <property type="entry name" value="TRG_var/const_region"/>
</dbReference>
<evidence type="ECO:0000313" key="9">
    <source>
        <dbReference type="EMBL" id="NXX50163.1"/>
    </source>
</evidence>
<evidence type="ECO:0000259" key="8">
    <source>
        <dbReference type="PROSITE" id="PS50835"/>
    </source>
</evidence>
<comment type="subcellular location">
    <subcellularLocation>
        <location evidence="1">Membrane</location>
    </subcellularLocation>
</comment>
<dbReference type="Gene3D" id="2.60.40.10">
    <property type="entry name" value="Immunoglobulins"/>
    <property type="match status" value="1"/>
</dbReference>
<reference evidence="9" key="1">
    <citation type="submission" date="2020-02" db="EMBL/GenBank/DDBJ databases">
        <title>Bird 10,000 Genomes (B10K) Project - Family phase.</title>
        <authorList>
            <person name="Zhang G."/>
        </authorList>
    </citation>
    <scope>NUCLEOTIDE SEQUENCE</scope>
    <source>
        <strain evidence="9">B10K-DU-002-37</strain>
        <tissue evidence="9">Muscle</tissue>
    </source>
</reference>
<dbReference type="InterPro" id="IPR013783">
    <property type="entry name" value="Ig-like_fold"/>
</dbReference>
<protein>
    <submittedName>
        <fullName evidence="9">LV136 protein</fullName>
    </submittedName>
</protein>
<keyword evidence="4" id="KW-0472">Membrane</keyword>
<dbReference type="PANTHER" id="PTHR19256">
    <property type="entry name" value="T-CELL RECEPTOR GAMMA CHAIN"/>
    <property type="match status" value="1"/>
</dbReference>
<feature type="non-terminal residue" evidence="9">
    <location>
        <position position="117"/>
    </location>
</feature>
<feature type="signal peptide" evidence="7">
    <location>
        <begin position="1"/>
        <end position="18"/>
    </location>
</feature>
<evidence type="ECO:0000256" key="4">
    <source>
        <dbReference type="ARBA" id="ARBA00023136"/>
    </source>
</evidence>
<dbReference type="SUPFAM" id="SSF48726">
    <property type="entry name" value="Immunoglobulin"/>
    <property type="match status" value="1"/>
</dbReference>
<evidence type="ECO:0000313" key="10">
    <source>
        <dbReference type="Proteomes" id="UP000627253"/>
    </source>
</evidence>
<evidence type="ECO:0000256" key="6">
    <source>
        <dbReference type="ARBA" id="ARBA00023319"/>
    </source>
</evidence>
<keyword evidence="2" id="KW-0812">Transmembrane</keyword>
<keyword evidence="3" id="KW-1133">Transmembrane helix</keyword>
<feature type="chain" id="PRO_5032278629" evidence="7">
    <location>
        <begin position="19"/>
        <end position="117"/>
    </location>
</feature>
<evidence type="ECO:0000256" key="5">
    <source>
        <dbReference type="ARBA" id="ARBA00023170"/>
    </source>
</evidence>
<dbReference type="OrthoDB" id="8924181at2759"/>
<dbReference type="InterPro" id="IPR007110">
    <property type="entry name" value="Ig-like_dom"/>
</dbReference>
<keyword evidence="5" id="KW-0675">Receptor</keyword>
<accession>A0A852J294</accession>
<feature type="non-terminal residue" evidence="9">
    <location>
        <position position="1"/>
    </location>
</feature>
<sequence length="117" mass="13500">MKLLLLLALAAAWSYGQAEPLLIQNQLSLTRRQSTTARIECTVEGVGFYQYFYIHWYQQLPSKPLKRILSIMSGQISYDDDSLRYKYSSEKQGTSVYVLSVNGVNSNDESTYYCSFW</sequence>
<keyword evidence="6" id="KW-0393">Immunoglobulin domain</keyword>
<dbReference type="PROSITE" id="PS50835">
    <property type="entry name" value="IG_LIKE"/>
    <property type="match status" value="1"/>
</dbReference>
<name>A0A852J294_9PICI</name>